<dbReference type="SUPFAM" id="SSF52499">
    <property type="entry name" value="Isochorismatase-like hydrolases"/>
    <property type="match status" value="1"/>
</dbReference>
<dbReference type="Gene3D" id="3.40.50.850">
    <property type="entry name" value="Isochorismatase-like"/>
    <property type="match status" value="1"/>
</dbReference>
<dbReference type="PANTHER" id="PTHR11080:SF2">
    <property type="entry name" value="LD05707P"/>
    <property type="match status" value="1"/>
</dbReference>
<evidence type="ECO:0000259" key="8">
    <source>
        <dbReference type="Pfam" id="PF00857"/>
    </source>
</evidence>
<dbReference type="GO" id="GO:0008936">
    <property type="term" value="F:nicotinamidase activity"/>
    <property type="evidence" value="ECO:0007669"/>
    <property type="project" value="UniProtKB-EC"/>
</dbReference>
<evidence type="ECO:0000256" key="2">
    <source>
        <dbReference type="ARBA" id="ARBA00022642"/>
    </source>
</evidence>
<dbReference type="InterPro" id="IPR036380">
    <property type="entry name" value="Isochorismatase-like_sf"/>
</dbReference>
<evidence type="ECO:0000256" key="3">
    <source>
        <dbReference type="ARBA" id="ARBA00022723"/>
    </source>
</evidence>
<dbReference type="InterPro" id="IPR000868">
    <property type="entry name" value="Isochorismatase-like_dom"/>
</dbReference>
<dbReference type="Proteomes" id="UP000292957">
    <property type="component" value="Unassembled WGS sequence"/>
</dbReference>
<name>A0A4Q9MYE8_9APHY</name>
<organism evidence="9">
    <name type="scientific">Dichomitus squalens</name>
    <dbReference type="NCBI Taxonomy" id="114155"/>
    <lineage>
        <taxon>Eukaryota</taxon>
        <taxon>Fungi</taxon>
        <taxon>Dikarya</taxon>
        <taxon>Basidiomycota</taxon>
        <taxon>Agaricomycotina</taxon>
        <taxon>Agaricomycetes</taxon>
        <taxon>Polyporales</taxon>
        <taxon>Polyporaceae</taxon>
        <taxon>Dichomitus</taxon>
    </lineage>
</organism>
<feature type="domain" description="Isochorismatase-like" evidence="8">
    <location>
        <begin position="18"/>
        <end position="229"/>
    </location>
</feature>
<dbReference type="GO" id="GO:0019363">
    <property type="term" value="P:pyridine nucleotide biosynthetic process"/>
    <property type="evidence" value="ECO:0007669"/>
    <property type="project" value="UniProtKB-KW"/>
</dbReference>
<dbReference type="EC" id="3.5.1.19" evidence="6"/>
<evidence type="ECO:0000256" key="5">
    <source>
        <dbReference type="ARBA" id="ARBA00037900"/>
    </source>
</evidence>
<comment type="pathway">
    <text evidence="5">Cofactor biosynthesis; nicotinate biosynthesis; nicotinate from nicotinamide: step 1/1.</text>
</comment>
<dbReference type="InterPro" id="IPR052347">
    <property type="entry name" value="Isochorismatase_Nicotinamidase"/>
</dbReference>
<evidence type="ECO:0000313" key="9">
    <source>
        <dbReference type="EMBL" id="TBU33109.1"/>
    </source>
</evidence>
<dbReference type="EMBL" id="ML143392">
    <property type="protein sequence ID" value="TBU33109.1"/>
    <property type="molecule type" value="Genomic_DNA"/>
</dbReference>
<dbReference type="OrthoDB" id="1739143at2759"/>
<dbReference type="Pfam" id="PF00857">
    <property type="entry name" value="Isochorismatase"/>
    <property type="match status" value="1"/>
</dbReference>
<evidence type="ECO:0000256" key="7">
    <source>
        <dbReference type="ARBA" id="ARBA00043224"/>
    </source>
</evidence>
<protein>
    <recommendedName>
        <fullName evidence="6">nicotinamidase</fullName>
        <ecNumber evidence="6">3.5.1.19</ecNumber>
    </recommendedName>
    <alternativeName>
        <fullName evidence="7">Nicotinamide deamidase</fullName>
    </alternativeName>
</protein>
<dbReference type="GO" id="GO:0046872">
    <property type="term" value="F:metal ion binding"/>
    <property type="evidence" value="ECO:0007669"/>
    <property type="project" value="UniProtKB-KW"/>
</dbReference>
<evidence type="ECO:0000256" key="6">
    <source>
        <dbReference type="ARBA" id="ARBA00039017"/>
    </source>
</evidence>
<evidence type="ECO:0000256" key="1">
    <source>
        <dbReference type="ARBA" id="ARBA00006336"/>
    </source>
</evidence>
<keyword evidence="2" id="KW-0662">Pyridine nucleotide biosynthesis</keyword>
<keyword evidence="4 9" id="KW-0378">Hydrolase</keyword>
<evidence type="ECO:0000256" key="4">
    <source>
        <dbReference type="ARBA" id="ARBA00022801"/>
    </source>
</evidence>
<dbReference type="CDD" id="cd01011">
    <property type="entry name" value="nicotinamidase"/>
    <property type="match status" value="1"/>
</dbReference>
<keyword evidence="3" id="KW-0479">Metal-binding</keyword>
<gene>
    <name evidence="9" type="ORF">BD311DRAFT_851432</name>
</gene>
<dbReference type="PANTHER" id="PTHR11080">
    <property type="entry name" value="PYRAZINAMIDASE/NICOTINAMIDASE"/>
    <property type="match status" value="1"/>
</dbReference>
<accession>A0A4Q9MYE8</accession>
<reference evidence="9" key="1">
    <citation type="submission" date="2019-01" db="EMBL/GenBank/DDBJ databases">
        <title>Draft genome sequences of three monokaryotic isolates of the white-rot basidiomycete fungus Dichomitus squalens.</title>
        <authorList>
            <consortium name="DOE Joint Genome Institute"/>
            <person name="Lopez S.C."/>
            <person name="Andreopoulos B."/>
            <person name="Pangilinan J."/>
            <person name="Lipzen A."/>
            <person name="Riley R."/>
            <person name="Ahrendt S."/>
            <person name="Ng V."/>
            <person name="Barry K."/>
            <person name="Daum C."/>
            <person name="Grigoriev I.V."/>
            <person name="Hilden K.S."/>
            <person name="Makela M.R."/>
            <person name="de Vries R.P."/>
        </authorList>
    </citation>
    <scope>NUCLEOTIDE SEQUENCE [LARGE SCALE GENOMIC DNA]</scope>
    <source>
        <strain evidence="9">OM18370.1</strain>
    </source>
</reference>
<sequence>MSNSADTTDGRASPFRPALLVVDMQEDFCPPEGALAVEGGRDIVPLINDLLQLPFVLKVATKDHHPPDHVSFASNHPGAQPFVSTTTIVNPANPHETYETRLWPAHCVVGTPGNALVPELDAARVGHVVLKGREPRVEMYSAFRSPLRDPPLASAVSDLAEQLAAARATDVFVVGLAGDYCVKNTALDSARLGWRTYVVEEGTRCVGGDRAWAETVAEMRAEGVEVVHADGPEVESVKALSS</sequence>
<dbReference type="AlphaFoldDB" id="A0A4Q9MYE8"/>
<proteinExistence type="inferred from homology"/>
<comment type="similarity">
    <text evidence="1">Belongs to the isochorismatase family.</text>
</comment>